<organism evidence="2 3">
    <name type="scientific">Candidatus Finniella inopinata</name>
    <dbReference type="NCBI Taxonomy" id="1696036"/>
    <lineage>
        <taxon>Bacteria</taxon>
        <taxon>Pseudomonadati</taxon>
        <taxon>Pseudomonadota</taxon>
        <taxon>Alphaproteobacteria</taxon>
        <taxon>Holosporales</taxon>
        <taxon>Candidatus Paracaedibacteraceae</taxon>
        <taxon>Candidatus Finniella</taxon>
    </lineage>
</organism>
<evidence type="ECO:0008006" key="4">
    <source>
        <dbReference type="Google" id="ProtNLM"/>
    </source>
</evidence>
<dbReference type="RefSeq" id="WP_130154293.1">
    <property type="nucleotide sequence ID" value="NZ_SCFB01000007.1"/>
</dbReference>
<dbReference type="EMBL" id="SCFB01000007">
    <property type="protein sequence ID" value="RZI45715.1"/>
    <property type="molecule type" value="Genomic_DNA"/>
</dbReference>
<keyword evidence="1" id="KW-0732">Signal</keyword>
<name>A0A4Q7DI21_9PROT</name>
<sequence>MRTMMFLLGVSLSALTCAYGADVVNLQITSGGTSYPYISINDALTTGVSAHTTTTPILTLTTATDTVEATSTDLTNFTGGVSITGASSGTTITGSSTSSGSSLFRGTIPNTINFQNISFSSFVNSTGSGIITMPAGGALAYTADSGFTSVLTPATAGAAHDTDIASNGTATFAKGGAGTLTLNTVNANWLGGTTINAGSLIVGDRSHTTAQWGSADTQGTITLTSGTFGGYGKTYAPTIDLSGGTWLLGLTPSTATQARLNLTGKLTLPTNIEIDGLLLGTSFTFPTGGYTVATGSWRLH</sequence>
<protein>
    <recommendedName>
        <fullName evidence="4">Autotransporter outer membrane beta-barrel domain-containing protein</fullName>
    </recommendedName>
</protein>
<gene>
    <name evidence="2" type="ORF">EQU50_06340</name>
</gene>
<reference evidence="2 3" key="1">
    <citation type="submission" date="2018-10" db="EMBL/GenBank/DDBJ databases">
        <title>An updated phylogeny of the Alphaproteobacteria reveals that the parasitic Rickettsiales and Holosporales have independent origins.</title>
        <authorList>
            <person name="Munoz-Gomez S.A."/>
            <person name="Hess S."/>
            <person name="Burger G."/>
            <person name="Lang B.F."/>
            <person name="Susko E."/>
            <person name="Slamovits C.H."/>
            <person name="Roger A.J."/>
        </authorList>
    </citation>
    <scope>NUCLEOTIDE SEQUENCE [LARGE SCALE GENOMIC DNA]</scope>
    <source>
        <strain evidence="2">HOLO01</strain>
    </source>
</reference>
<comment type="caution">
    <text evidence="2">The sequence shown here is derived from an EMBL/GenBank/DDBJ whole genome shotgun (WGS) entry which is preliminary data.</text>
</comment>
<keyword evidence="3" id="KW-1185">Reference proteome</keyword>
<proteinExistence type="predicted"/>
<dbReference type="AlphaFoldDB" id="A0A4Q7DI21"/>
<feature type="chain" id="PRO_5020784634" description="Autotransporter outer membrane beta-barrel domain-containing protein" evidence="1">
    <location>
        <begin position="21"/>
        <end position="300"/>
    </location>
</feature>
<evidence type="ECO:0000313" key="3">
    <source>
        <dbReference type="Proteomes" id="UP000293550"/>
    </source>
</evidence>
<feature type="signal peptide" evidence="1">
    <location>
        <begin position="1"/>
        <end position="20"/>
    </location>
</feature>
<evidence type="ECO:0000256" key="1">
    <source>
        <dbReference type="SAM" id="SignalP"/>
    </source>
</evidence>
<accession>A0A4Q7DI21</accession>
<dbReference type="Proteomes" id="UP000293550">
    <property type="component" value="Unassembled WGS sequence"/>
</dbReference>
<evidence type="ECO:0000313" key="2">
    <source>
        <dbReference type="EMBL" id="RZI45715.1"/>
    </source>
</evidence>
<dbReference type="OrthoDB" id="7360720at2"/>